<keyword evidence="6 9" id="KW-0812">Transmembrane</keyword>
<evidence type="ECO:0000256" key="2">
    <source>
        <dbReference type="ARBA" id="ARBA00009477"/>
    </source>
</evidence>
<comment type="subcellular location">
    <subcellularLocation>
        <location evidence="1 9">Cell inner membrane</location>
        <topology evidence="1 9">Single-pass membrane protein</topology>
    </subcellularLocation>
</comment>
<dbReference type="PRINTS" id="PR01490">
    <property type="entry name" value="RTXTOXIND"/>
</dbReference>
<dbReference type="PANTHER" id="PTHR30386">
    <property type="entry name" value="MEMBRANE FUSION SUBUNIT OF EMRAB-TOLC MULTIDRUG EFFLUX PUMP"/>
    <property type="match status" value="1"/>
</dbReference>
<proteinExistence type="inferred from homology"/>
<evidence type="ECO:0000256" key="8">
    <source>
        <dbReference type="ARBA" id="ARBA00023136"/>
    </source>
</evidence>
<dbReference type="GO" id="GO:0005886">
    <property type="term" value="C:plasma membrane"/>
    <property type="evidence" value="ECO:0007669"/>
    <property type="project" value="UniProtKB-SubCell"/>
</dbReference>
<dbReference type="InterPro" id="IPR010129">
    <property type="entry name" value="T1SS_HlyD"/>
</dbReference>
<evidence type="ECO:0000256" key="6">
    <source>
        <dbReference type="ARBA" id="ARBA00022692"/>
    </source>
</evidence>
<dbReference type="Gene3D" id="2.40.30.170">
    <property type="match status" value="1"/>
</dbReference>
<feature type="transmembrane region" description="Helical" evidence="9">
    <location>
        <begin position="19"/>
        <end position="36"/>
    </location>
</feature>
<evidence type="ECO:0000313" key="14">
    <source>
        <dbReference type="Proteomes" id="UP000319732"/>
    </source>
</evidence>
<feature type="coiled-coil region" evidence="10">
    <location>
        <begin position="152"/>
        <end position="274"/>
    </location>
</feature>
<keyword evidence="10" id="KW-0175">Coiled coil</keyword>
<dbReference type="InterPro" id="IPR058781">
    <property type="entry name" value="HH_AprE-like"/>
</dbReference>
<evidence type="ECO:0000256" key="10">
    <source>
        <dbReference type="SAM" id="Coils"/>
    </source>
</evidence>
<dbReference type="Pfam" id="PF25994">
    <property type="entry name" value="HH_AprE"/>
    <property type="match status" value="1"/>
</dbReference>
<dbReference type="PROSITE" id="PS00543">
    <property type="entry name" value="HLYD_FAMILY"/>
    <property type="match status" value="1"/>
</dbReference>
<keyword evidence="4 9" id="KW-1003">Cell membrane</keyword>
<dbReference type="Gene3D" id="1.10.287.470">
    <property type="entry name" value="Helix hairpin bin"/>
    <property type="match status" value="1"/>
</dbReference>
<evidence type="ECO:0000256" key="1">
    <source>
        <dbReference type="ARBA" id="ARBA00004377"/>
    </source>
</evidence>
<evidence type="ECO:0000256" key="3">
    <source>
        <dbReference type="ARBA" id="ARBA00022448"/>
    </source>
</evidence>
<dbReference type="InterPro" id="IPR050739">
    <property type="entry name" value="MFP"/>
</dbReference>
<reference evidence="13 14" key="1">
    <citation type="submission" date="2019-06" db="EMBL/GenBank/DDBJ databases">
        <title>Whole genome sequence for Cellvibrionaceae sp. R142.</title>
        <authorList>
            <person name="Wang G."/>
        </authorList>
    </citation>
    <scope>NUCLEOTIDE SEQUENCE [LARGE SCALE GENOMIC DNA]</scope>
    <source>
        <strain evidence="13 14">R142</strain>
    </source>
</reference>
<evidence type="ECO:0000259" key="12">
    <source>
        <dbReference type="Pfam" id="PF26002"/>
    </source>
</evidence>
<dbReference type="InterPro" id="IPR006144">
    <property type="entry name" value="Secretion_HlyD_CS"/>
</dbReference>
<dbReference type="PANTHER" id="PTHR30386:SF26">
    <property type="entry name" value="TRANSPORT PROTEIN COMB"/>
    <property type="match status" value="1"/>
</dbReference>
<comment type="caution">
    <text evidence="13">The sequence shown here is derived from an EMBL/GenBank/DDBJ whole genome shotgun (WGS) entry which is preliminary data.</text>
</comment>
<accession>A0A545U732</accession>
<organism evidence="13 14">
    <name type="scientific">Exilibacterium tricleocarpae</name>
    <dbReference type="NCBI Taxonomy" id="2591008"/>
    <lineage>
        <taxon>Bacteria</taxon>
        <taxon>Pseudomonadati</taxon>
        <taxon>Pseudomonadota</taxon>
        <taxon>Gammaproteobacteria</taxon>
        <taxon>Cellvibrionales</taxon>
        <taxon>Cellvibrionaceae</taxon>
        <taxon>Exilibacterium</taxon>
    </lineage>
</organism>
<protein>
    <recommendedName>
        <fullName evidence="9">Membrane fusion protein (MFP) family protein</fullName>
    </recommendedName>
</protein>
<dbReference type="GO" id="GO:0009306">
    <property type="term" value="P:protein secretion"/>
    <property type="evidence" value="ECO:0007669"/>
    <property type="project" value="InterPro"/>
</dbReference>
<dbReference type="InterPro" id="IPR058982">
    <property type="entry name" value="Beta-barrel_AprE"/>
</dbReference>
<comment type="similarity">
    <text evidence="2 9">Belongs to the membrane fusion protein (MFP) (TC 8.A.1) family.</text>
</comment>
<dbReference type="EMBL" id="VHSG01000004">
    <property type="protein sequence ID" value="TQV85272.1"/>
    <property type="molecule type" value="Genomic_DNA"/>
</dbReference>
<dbReference type="Proteomes" id="UP000319732">
    <property type="component" value="Unassembled WGS sequence"/>
</dbReference>
<evidence type="ECO:0000259" key="11">
    <source>
        <dbReference type="Pfam" id="PF25994"/>
    </source>
</evidence>
<dbReference type="AlphaFoldDB" id="A0A545U732"/>
<gene>
    <name evidence="13" type="ORF">FKG94_03390</name>
</gene>
<dbReference type="OrthoDB" id="9775513at2"/>
<evidence type="ECO:0000256" key="5">
    <source>
        <dbReference type="ARBA" id="ARBA00022519"/>
    </source>
</evidence>
<evidence type="ECO:0000256" key="7">
    <source>
        <dbReference type="ARBA" id="ARBA00022989"/>
    </source>
</evidence>
<dbReference type="NCBIfam" id="TIGR01843">
    <property type="entry name" value="type_I_hlyD"/>
    <property type="match status" value="1"/>
</dbReference>
<dbReference type="Gene3D" id="2.40.50.100">
    <property type="match status" value="1"/>
</dbReference>
<feature type="domain" description="AprE-like long alpha-helical hairpin" evidence="11">
    <location>
        <begin position="93"/>
        <end position="274"/>
    </location>
</feature>
<sequence length="428" mass="47248">MSSAAAAVLQQSPRGGQQLLWAIAGFFLIAIVWAAWAEVDEFTRGEGKVIPSSYLQVIQNLEGGIVAELYVREGQTVQRDQPLLRIDDTRFASSLREAGVTLDQLRAKVARLRAEAEGDTFTSESLPDISQSVAAQELALFESRRREMRSANQVLVEQVSQRRQELSELRAKQNQLQRSFDLLNSELVMTRPLAKEGAISQVELLRLERQLNDMAGELEGAKLAIPRAESSLQEARQKLSNAESAFRSEAYQELNEATAELSRLSETSGALEDRVDRTLVRSPVAGTVKQLFVKTIGGVIQPGMDIVEIVPSEDSLLIEAKIRPADIAFLHPQQRAMVKFTAYDFSIHGGLEGEVVHISPDTIVDENSESFYLVKVQTERGYLGPASAPLPIIPGMTAGVDILTGKKTVLDYLLKPVLKTKQLALRER</sequence>
<name>A0A545U732_9GAMM</name>
<keyword evidence="7 9" id="KW-1133">Transmembrane helix</keyword>
<evidence type="ECO:0000256" key="9">
    <source>
        <dbReference type="RuleBase" id="RU365093"/>
    </source>
</evidence>
<evidence type="ECO:0000313" key="13">
    <source>
        <dbReference type="EMBL" id="TQV85272.1"/>
    </source>
</evidence>
<keyword evidence="8 9" id="KW-0472">Membrane</keyword>
<dbReference type="Pfam" id="PF26002">
    <property type="entry name" value="Beta-barrel_AprE"/>
    <property type="match status" value="1"/>
</dbReference>
<keyword evidence="3 9" id="KW-0813">Transport</keyword>
<keyword evidence="14" id="KW-1185">Reference proteome</keyword>
<feature type="domain" description="AprE-like beta-barrel" evidence="12">
    <location>
        <begin position="316"/>
        <end position="405"/>
    </location>
</feature>
<evidence type="ECO:0000256" key="4">
    <source>
        <dbReference type="ARBA" id="ARBA00022475"/>
    </source>
</evidence>
<dbReference type="SUPFAM" id="SSF111369">
    <property type="entry name" value="HlyD-like secretion proteins"/>
    <property type="match status" value="1"/>
</dbReference>
<keyword evidence="5 9" id="KW-0997">Cell inner membrane</keyword>